<protein>
    <submittedName>
        <fullName evidence="2">Sulfite exporter TauE/SafE family protein</fullName>
    </submittedName>
</protein>
<keyword evidence="1" id="KW-0812">Transmembrane</keyword>
<name>A0ABS2CM89_9MICO</name>
<reference evidence="2" key="1">
    <citation type="submission" date="2021-02" db="EMBL/GenBank/DDBJ databases">
        <title>Phycicoccus sp. MQZ13P-5T, whole genome shotgun sequence.</title>
        <authorList>
            <person name="Tuo L."/>
        </authorList>
    </citation>
    <scope>NUCLEOTIDE SEQUENCE</scope>
    <source>
        <strain evidence="2">MQZ13P-5</strain>
    </source>
</reference>
<keyword evidence="3" id="KW-1185">Reference proteome</keyword>
<organism evidence="2 3">
    <name type="scientific">Phycicoccus sonneratiae</name>
    <dbReference type="NCBI Taxonomy" id="2807628"/>
    <lineage>
        <taxon>Bacteria</taxon>
        <taxon>Bacillati</taxon>
        <taxon>Actinomycetota</taxon>
        <taxon>Actinomycetes</taxon>
        <taxon>Micrococcales</taxon>
        <taxon>Intrasporangiaceae</taxon>
        <taxon>Phycicoccus</taxon>
    </lineage>
</organism>
<evidence type="ECO:0000256" key="1">
    <source>
        <dbReference type="SAM" id="Phobius"/>
    </source>
</evidence>
<sequence>MLTSISPFGERARASRWWLTTTAYVLSSALGGTAVGLLAALLGTLVPERWRWSGAGFGLAALLLVVGLLLDLGVGGARLPSWRRQVDEAWIGRYRGWVVGVGFGAQLGLGVVTIVTSSTTYAVLVLAALGGTPWAGALLGLVFGLVRALPLVGMAGVHSREQLWAVLRRVELGARAAEVVARVGLSTGAAALVWTAMGGVS</sequence>
<feature type="transmembrane region" description="Helical" evidence="1">
    <location>
        <begin position="94"/>
        <end position="115"/>
    </location>
</feature>
<evidence type="ECO:0000313" key="2">
    <source>
        <dbReference type="EMBL" id="MBM6401001.1"/>
    </source>
</evidence>
<feature type="transmembrane region" description="Helical" evidence="1">
    <location>
        <begin position="121"/>
        <end position="146"/>
    </location>
</feature>
<gene>
    <name evidence="2" type="ORF">JQN70_11430</name>
</gene>
<keyword evidence="1" id="KW-0472">Membrane</keyword>
<dbReference type="EMBL" id="JAFDVD010000012">
    <property type="protein sequence ID" value="MBM6401001.1"/>
    <property type="molecule type" value="Genomic_DNA"/>
</dbReference>
<accession>A0ABS2CM89</accession>
<dbReference type="RefSeq" id="WP_204131465.1">
    <property type="nucleotide sequence ID" value="NZ_JAFDVD010000012.1"/>
</dbReference>
<evidence type="ECO:0000313" key="3">
    <source>
        <dbReference type="Proteomes" id="UP001430172"/>
    </source>
</evidence>
<proteinExistence type="predicted"/>
<feature type="transmembrane region" description="Helical" evidence="1">
    <location>
        <begin position="21"/>
        <end position="46"/>
    </location>
</feature>
<keyword evidence="1" id="KW-1133">Transmembrane helix</keyword>
<feature type="transmembrane region" description="Helical" evidence="1">
    <location>
        <begin position="52"/>
        <end position="74"/>
    </location>
</feature>
<dbReference type="Proteomes" id="UP001430172">
    <property type="component" value="Unassembled WGS sequence"/>
</dbReference>
<comment type="caution">
    <text evidence="2">The sequence shown here is derived from an EMBL/GenBank/DDBJ whole genome shotgun (WGS) entry which is preliminary data.</text>
</comment>